<accession>A0A3T0N8R8</accession>
<organism evidence="1 2">
    <name type="scientific">Parasedimentitalea marina</name>
    <dbReference type="NCBI Taxonomy" id="2483033"/>
    <lineage>
        <taxon>Bacteria</taxon>
        <taxon>Pseudomonadati</taxon>
        <taxon>Pseudomonadota</taxon>
        <taxon>Alphaproteobacteria</taxon>
        <taxon>Rhodobacterales</taxon>
        <taxon>Paracoccaceae</taxon>
        <taxon>Parasedimentitalea</taxon>
    </lineage>
</organism>
<reference evidence="1 2" key="1">
    <citation type="submission" date="2018-10" db="EMBL/GenBank/DDBJ databases">
        <title>Parasedimentitalea marina sp. nov., a psychrophilic bacterium isolated from deep seawater of the New Britain Trench.</title>
        <authorList>
            <person name="Cao J."/>
        </authorList>
    </citation>
    <scope>NUCLEOTIDE SEQUENCE [LARGE SCALE GENOMIC DNA]</scope>
    <source>
        <strain evidence="1 2">W43</strain>
    </source>
</reference>
<name>A0A3T0N8R8_9RHOB</name>
<dbReference type="GO" id="GO:0016853">
    <property type="term" value="F:isomerase activity"/>
    <property type="evidence" value="ECO:0007669"/>
    <property type="project" value="UniProtKB-KW"/>
</dbReference>
<protein>
    <submittedName>
        <fullName evidence="1">N-(5'-phosphoribosyl)anthranilate isomerase</fullName>
    </submittedName>
</protein>
<dbReference type="Proteomes" id="UP000283063">
    <property type="component" value="Chromosome"/>
</dbReference>
<dbReference type="KEGG" id="sedi:EBB79_11645"/>
<keyword evidence="2" id="KW-1185">Reference proteome</keyword>
<dbReference type="AlphaFoldDB" id="A0A3T0N8R8"/>
<evidence type="ECO:0000313" key="1">
    <source>
        <dbReference type="EMBL" id="AZV80426.1"/>
    </source>
</evidence>
<keyword evidence="1" id="KW-0413">Isomerase</keyword>
<proteinExistence type="predicted"/>
<dbReference type="OrthoDB" id="7867818at2"/>
<dbReference type="EMBL" id="CP033219">
    <property type="protein sequence ID" value="AZV80426.1"/>
    <property type="molecule type" value="Genomic_DNA"/>
</dbReference>
<evidence type="ECO:0000313" key="2">
    <source>
        <dbReference type="Proteomes" id="UP000283063"/>
    </source>
</evidence>
<gene>
    <name evidence="1" type="ORF">EBB79_11645</name>
</gene>
<sequence length="76" mass="8866">MSRSFRPLPADFWMQQIFEAKSARTGGVVRRKMQDIERNVGKPRFEAELIRRGYHAVQNGDQVVIFCNNQIIQIIC</sequence>